<feature type="domain" description="N-acetyltransferase" evidence="3">
    <location>
        <begin position="4"/>
        <end position="153"/>
    </location>
</feature>
<dbReference type="EMBL" id="JACHJQ010000004">
    <property type="protein sequence ID" value="MBB4907670.1"/>
    <property type="molecule type" value="Genomic_DNA"/>
</dbReference>
<reference evidence="4 5" key="1">
    <citation type="submission" date="2020-08" db="EMBL/GenBank/DDBJ databases">
        <title>Genomic Encyclopedia of Type Strains, Phase III (KMG-III): the genomes of soil and plant-associated and newly described type strains.</title>
        <authorList>
            <person name="Whitman W."/>
        </authorList>
    </citation>
    <scope>NUCLEOTIDE SEQUENCE [LARGE SCALE GENOMIC DNA]</scope>
    <source>
        <strain evidence="4 5">CECT 8960</strain>
    </source>
</reference>
<dbReference type="InterPro" id="IPR000182">
    <property type="entry name" value="GNAT_dom"/>
</dbReference>
<keyword evidence="1 4" id="KW-0808">Transferase</keyword>
<dbReference type="SUPFAM" id="SSF55729">
    <property type="entry name" value="Acyl-CoA N-acyltransferases (Nat)"/>
    <property type="match status" value="1"/>
</dbReference>
<dbReference type="Pfam" id="PF00583">
    <property type="entry name" value="Acetyltransf_1"/>
    <property type="match status" value="1"/>
</dbReference>
<evidence type="ECO:0000313" key="4">
    <source>
        <dbReference type="EMBL" id="MBB4907670.1"/>
    </source>
</evidence>
<dbReference type="AlphaFoldDB" id="A0A7W7Q5X4"/>
<dbReference type="InterPro" id="IPR050680">
    <property type="entry name" value="YpeA/RimI_acetyltransf"/>
</dbReference>
<dbReference type="PROSITE" id="PS51186">
    <property type="entry name" value="GNAT"/>
    <property type="match status" value="1"/>
</dbReference>
<evidence type="ECO:0000259" key="3">
    <source>
        <dbReference type="PROSITE" id="PS51186"/>
    </source>
</evidence>
<gene>
    <name evidence="4" type="ORF">FHR82_003912</name>
</gene>
<organism evidence="4 5">
    <name type="scientific">Actinophytocola algeriensis</name>
    <dbReference type="NCBI Taxonomy" id="1768010"/>
    <lineage>
        <taxon>Bacteria</taxon>
        <taxon>Bacillati</taxon>
        <taxon>Actinomycetota</taxon>
        <taxon>Actinomycetes</taxon>
        <taxon>Pseudonocardiales</taxon>
        <taxon>Pseudonocardiaceae</taxon>
    </lineage>
</organism>
<dbReference type="GO" id="GO:0016747">
    <property type="term" value="F:acyltransferase activity, transferring groups other than amino-acyl groups"/>
    <property type="evidence" value="ECO:0007669"/>
    <property type="project" value="InterPro"/>
</dbReference>
<name>A0A7W7Q5X4_9PSEU</name>
<dbReference type="InterPro" id="IPR016181">
    <property type="entry name" value="Acyl_CoA_acyltransferase"/>
</dbReference>
<dbReference type="RefSeq" id="WP_184811831.1">
    <property type="nucleotide sequence ID" value="NZ_JACHJQ010000004.1"/>
</dbReference>
<keyword evidence="5" id="KW-1185">Reference proteome</keyword>
<dbReference type="Proteomes" id="UP000520767">
    <property type="component" value="Unassembled WGS sequence"/>
</dbReference>
<comment type="caution">
    <text evidence="4">The sequence shown here is derived from an EMBL/GenBank/DDBJ whole genome shotgun (WGS) entry which is preliminary data.</text>
</comment>
<dbReference type="PANTHER" id="PTHR43420">
    <property type="entry name" value="ACETYLTRANSFERASE"/>
    <property type="match status" value="1"/>
</dbReference>
<dbReference type="Gene3D" id="3.40.630.30">
    <property type="match status" value="1"/>
</dbReference>
<sequence length="163" mass="18493">MQRTHIRTADDEDLAALVAHLGQRDYFADRLARQAKNLGVLLSAWRGTRPIGDVYLWLEPAEEPEIRDRLPGIPLLTHLEVHRDHRDHGLGTALISAAERELAGRGHDRVALAVERTNDDVARFYDHRGFTEWPFGLVPCLTHPENGELRKVEICRILVKALS</sequence>
<keyword evidence="2" id="KW-0012">Acyltransferase</keyword>
<protein>
    <submittedName>
        <fullName evidence="4">GNAT superfamily N-acetyltransferase</fullName>
    </submittedName>
</protein>
<accession>A0A7W7Q5X4</accession>
<evidence type="ECO:0000256" key="2">
    <source>
        <dbReference type="ARBA" id="ARBA00023315"/>
    </source>
</evidence>
<dbReference type="PANTHER" id="PTHR43420:SF44">
    <property type="entry name" value="ACETYLTRANSFERASE YPEA"/>
    <property type="match status" value="1"/>
</dbReference>
<evidence type="ECO:0000256" key="1">
    <source>
        <dbReference type="ARBA" id="ARBA00022679"/>
    </source>
</evidence>
<proteinExistence type="predicted"/>
<dbReference type="CDD" id="cd04301">
    <property type="entry name" value="NAT_SF"/>
    <property type="match status" value="1"/>
</dbReference>
<evidence type="ECO:0000313" key="5">
    <source>
        <dbReference type="Proteomes" id="UP000520767"/>
    </source>
</evidence>